<dbReference type="GO" id="GO:0019878">
    <property type="term" value="P:lysine biosynthetic process via aminoadipic acid"/>
    <property type="evidence" value="ECO:0007669"/>
    <property type="project" value="TreeGrafter"/>
</dbReference>
<dbReference type="AlphaFoldDB" id="A0A934VZC2"/>
<dbReference type="InterPro" id="IPR050559">
    <property type="entry name" value="P-Pant_transferase_sf"/>
</dbReference>
<dbReference type="Pfam" id="PF01648">
    <property type="entry name" value="ACPS"/>
    <property type="match status" value="1"/>
</dbReference>
<dbReference type="Gene3D" id="3.90.470.20">
    <property type="entry name" value="4'-phosphopantetheinyl transferase domain"/>
    <property type="match status" value="1"/>
</dbReference>
<keyword evidence="5" id="KW-1185">Reference proteome</keyword>
<comment type="similarity">
    <text evidence="1">Belongs to the P-Pant transferase superfamily. Gsp/Sfp/HetI/AcpT family.</text>
</comment>
<dbReference type="InterPro" id="IPR008278">
    <property type="entry name" value="4-PPantetheinyl_Trfase_dom"/>
</dbReference>
<protein>
    <submittedName>
        <fullName evidence="4">4'-phosphopantetheinyl transferase superfamily protein</fullName>
    </submittedName>
</protein>
<keyword evidence="2 4" id="KW-0808">Transferase</keyword>
<evidence type="ECO:0000256" key="1">
    <source>
        <dbReference type="ARBA" id="ARBA00010990"/>
    </source>
</evidence>
<dbReference type="SUPFAM" id="SSF56214">
    <property type="entry name" value="4'-phosphopantetheinyl transferase"/>
    <property type="match status" value="2"/>
</dbReference>
<dbReference type="RefSeq" id="WP_200557194.1">
    <property type="nucleotide sequence ID" value="NZ_JAEPES010000006.1"/>
</dbReference>
<dbReference type="GO" id="GO:0005829">
    <property type="term" value="C:cytosol"/>
    <property type="evidence" value="ECO:0007669"/>
    <property type="project" value="TreeGrafter"/>
</dbReference>
<dbReference type="EMBL" id="JAEPES010000006">
    <property type="protein sequence ID" value="MBK4348992.1"/>
    <property type="molecule type" value="Genomic_DNA"/>
</dbReference>
<dbReference type="PANTHER" id="PTHR12215:SF10">
    <property type="entry name" value="L-AMINOADIPATE-SEMIALDEHYDE DEHYDROGENASE-PHOSPHOPANTETHEINYL TRANSFERASE"/>
    <property type="match status" value="1"/>
</dbReference>
<evidence type="ECO:0000313" key="4">
    <source>
        <dbReference type="EMBL" id="MBK4348992.1"/>
    </source>
</evidence>
<accession>A0A934VZC2</accession>
<reference evidence="4" key="1">
    <citation type="submission" date="2021-01" db="EMBL/GenBank/DDBJ databases">
        <title>Lacisediminihabitans sp. nov. strain G11-30, isolated from Antarctic Soil.</title>
        <authorList>
            <person name="Li J."/>
        </authorList>
    </citation>
    <scope>NUCLEOTIDE SEQUENCE</scope>
    <source>
        <strain evidence="4">G11-30</strain>
    </source>
</reference>
<organism evidence="4 5">
    <name type="scientific">Lacisediminihabitans changchengi</name>
    <dbReference type="NCBI Taxonomy" id="2787634"/>
    <lineage>
        <taxon>Bacteria</taxon>
        <taxon>Bacillati</taxon>
        <taxon>Actinomycetota</taxon>
        <taxon>Actinomycetes</taxon>
        <taxon>Micrococcales</taxon>
        <taxon>Microbacteriaceae</taxon>
        <taxon>Lacisediminihabitans</taxon>
    </lineage>
</organism>
<sequence>MGDFLNHAVDVWLVRLPAHPLTAAATDDLLSLVDADTRQRVLRYHQPERDRTLAAHAGLRRLLAPRLAVPPAAITLERSCAACGSTEHGKPSLAGVHGIEFSLSHSGELVAIAIAGMPVGVDVQLRSPETDWASIRSDVFTHDEWSDDPIALNDLWARKEAVAKTTGLGMSARFSEIHPASTGVRSWAAGRIAGRDLGSTTHSAAVAILGGSPVVTQHALALSAITHTVEAEAVPSDS</sequence>
<gene>
    <name evidence="4" type="ORF">IV501_15270</name>
</gene>
<proteinExistence type="inferred from homology"/>
<name>A0A934VZC2_9MICO</name>
<evidence type="ECO:0000256" key="2">
    <source>
        <dbReference type="ARBA" id="ARBA00022679"/>
    </source>
</evidence>
<dbReference type="InterPro" id="IPR037143">
    <property type="entry name" value="4-PPantetheinyl_Trfase_dom_sf"/>
</dbReference>
<dbReference type="GO" id="GO:0008897">
    <property type="term" value="F:holo-[acyl-carrier-protein] synthase activity"/>
    <property type="evidence" value="ECO:0007669"/>
    <property type="project" value="InterPro"/>
</dbReference>
<feature type="domain" description="4'-phosphopantetheinyl transferase" evidence="3">
    <location>
        <begin position="118"/>
        <end position="202"/>
    </location>
</feature>
<dbReference type="Proteomes" id="UP000636458">
    <property type="component" value="Unassembled WGS sequence"/>
</dbReference>
<evidence type="ECO:0000313" key="5">
    <source>
        <dbReference type="Proteomes" id="UP000636458"/>
    </source>
</evidence>
<dbReference type="PANTHER" id="PTHR12215">
    <property type="entry name" value="PHOSPHOPANTETHEINE TRANSFERASE"/>
    <property type="match status" value="1"/>
</dbReference>
<comment type="caution">
    <text evidence="4">The sequence shown here is derived from an EMBL/GenBank/DDBJ whole genome shotgun (WGS) entry which is preliminary data.</text>
</comment>
<dbReference type="GO" id="GO:0000287">
    <property type="term" value="F:magnesium ion binding"/>
    <property type="evidence" value="ECO:0007669"/>
    <property type="project" value="InterPro"/>
</dbReference>
<evidence type="ECO:0000259" key="3">
    <source>
        <dbReference type="Pfam" id="PF01648"/>
    </source>
</evidence>